<gene>
    <name evidence="3" type="ORF">Celaphus_00009780</name>
</gene>
<proteinExistence type="predicted"/>
<dbReference type="OrthoDB" id="9540263at2759"/>
<feature type="compositionally biased region" description="Low complexity" evidence="1">
    <location>
        <begin position="284"/>
        <end position="293"/>
    </location>
</feature>
<keyword evidence="4" id="KW-1185">Reference proteome</keyword>
<evidence type="ECO:0000313" key="4">
    <source>
        <dbReference type="Proteomes" id="UP000242450"/>
    </source>
</evidence>
<evidence type="ECO:0000256" key="2">
    <source>
        <dbReference type="SAM" id="SignalP"/>
    </source>
</evidence>
<dbReference type="PANTHER" id="PTHR24637">
    <property type="entry name" value="COLLAGEN"/>
    <property type="match status" value="1"/>
</dbReference>
<dbReference type="InterPro" id="IPR008160">
    <property type="entry name" value="Collagen"/>
</dbReference>
<dbReference type="Gene3D" id="1.20.5.320">
    <property type="entry name" value="6-Phosphogluconate Dehydrogenase, domain 3"/>
    <property type="match status" value="1"/>
</dbReference>
<evidence type="ECO:0000256" key="1">
    <source>
        <dbReference type="SAM" id="MobiDB-lite"/>
    </source>
</evidence>
<comment type="caution">
    <text evidence="3">The sequence shown here is derived from an EMBL/GenBank/DDBJ whole genome shotgun (WGS) entry which is preliminary data.</text>
</comment>
<dbReference type="PANTHER" id="PTHR24637:SF421">
    <property type="entry name" value="CUTICLE COLLAGEN DPY-2"/>
    <property type="match status" value="1"/>
</dbReference>
<reference evidence="3 4" key="1">
    <citation type="journal article" date="2018" name="Mol. Genet. Genomics">
        <title>The red deer Cervus elaphus genome CerEla1.0: sequencing, annotating, genes, and chromosomes.</title>
        <authorList>
            <person name="Bana N.A."/>
            <person name="Nyiri A."/>
            <person name="Nagy J."/>
            <person name="Frank K."/>
            <person name="Nagy T."/>
            <person name="Steger V."/>
            <person name="Schiller M."/>
            <person name="Lakatos P."/>
            <person name="Sugar L."/>
            <person name="Horn P."/>
            <person name="Barta E."/>
            <person name="Orosz L."/>
        </authorList>
    </citation>
    <scope>NUCLEOTIDE SEQUENCE [LARGE SCALE GENOMIC DNA]</scope>
    <source>
        <strain evidence="3">Hungarian</strain>
    </source>
</reference>
<dbReference type="EMBL" id="MKHE01000034">
    <property type="protein sequence ID" value="OWJ99186.1"/>
    <property type="molecule type" value="Genomic_DNA"/>
</dbReference>
<dbReference type="Pfam" id="PF01391">
    <property type="entry name" value="Collagen"/>
    <property type="match status" value="1"/>
</dbReference>
<feature type="region of interest" description="Disordered" evidence="1">
    <location>
        <begin position="110"/>
        <end position="144"/>
    </location>
</feature>
<accession>A0A212BZQ8</accession>
<name>A0A212BZQ8_CEREH</name>
<feature type="signal peptide" evidence="2">
    <location>
        <begin position="1"/>
        <end position="26"/>
    </location>
</feature>
<dbReference type="Proteomes" id="UP000242450">
    <property type="component" value="Chromosome X"/>
</dbReference>
<dbReference type="AlphaFoldDB" id="A0A212BZQ8"/>
<protein>
    <submittedName>
        <fullName evidence="3">Uncharacterized protein</fullName>
    </submittedName>
</protein>
<sequence length="678" mass="74137">MKLRGVSLAAGLSLLALSLWGQPAEAAVLILEKDIFLAPGLQFLACYGCSPGSKCDCSGIKGEKVQKGPQGLGDKRECQAMMEPQDLKVSLDAMEPRAQLVPLVYQGQLVPQDHQGPPGPPGLPGPKGEQGLQGPPGPPGQISEQKRPIDVEFQKGDQIKEIEDFLEFKVHQAFLDLQVLLDPLAFLGKGDRKVTKVHLEFPFLDLLDLMDSLGLLALPAPLALPALTSLLVIRYVKQALLALQDLQVTKVTPASTVLELVFQGLQVSLVCQVFQVPQGIPGAPGAPGFSGPKGEPGDILTFPGMKGDKGDLGSPGVPGLPGLPGTPGQDGLPGLPGPKGEPVKKAYKVWQEIQANQEYQVNLDSQASQACQEYLVAKENQVSLESGFLDHLVPKVSKEYLVQKGIVVSQDLKVLQDKLAWMGYLDQKACTDYQERRGIQGLLDLMFQDLLVREAVQGSLEHQVLWDPQDHQGSQEKQVPLAFQAPRVQKGLLDLLEFLDNLAPQDYLDRKEKKVQLWKALKAALDPKVLLGDQVQLALQEILDAMGSLALMVQEDAKETQVYQASQVLVAWMVPLGQMDCRVLQVPLEPLLLPMGFSSHVTARQQMLHNARREPSRCMKAFLSCMYKEIKELMVKTWTQPVRNLPDLVDVGEHLLMANEVPVDDHDGEWREATAALA</sequence>
<keyword evidence="2" id="KW-0732">Signal</keyword>
<feature type="chain" id="PRO_5013347078" evidence="2">
    <location>
        <begin position="27"/>
        <end position="678"/>
    </location>
</feature>
<organism evidence="3 4">
    <name type="scientific">Cervus elaphus hippelaphus</name>
    <name type="common">European red deer</name>
    <dbReference type="NCBI Taxonomy" id="46360"/>
    <lineage>
        <taxon>Eukaryota</taxon>
        <taxon>Metazoa</taxon>
        <taxon>Chordata</taxon>
        <taxon>Craniata</taxon>
        <taxon>Vertebrata</taxon>
        <taxon>Euteleostomi</taxon>
        <taxon>Mammalia</taxon>
        <taxon>Eutheria</taxon>
        <taxon>Laurasiatheria</taxon>
        <taxon>Artiodactyla</taxon>
        <taxon>Ruminantia</taxon>
        <taxon>Pecora</taxon>
        <taxon>Cervidae</taxon>
        <taxon>Cervinae</taxon>
        <taxon>Cervus</taxon>
    </lineage>
</organism>
<feature type="region of interest" description="Disordered" evidence="1">
    <location>
        <begin position="284"/>
        <end position="338"/>
    </location>
</feature>
<evidence type="ECO:0000313" key="3">
    <source>
        <dbReference type="EMBL" id="OWJ99186.1"/>
    </source>
</evidence>